<feature type="domain" description="MsrB" evidence="4">
    <location>
        <begin position="211"/>
        <end position="257"/>
    </location>
</feature>
<dbReference type="PANTHER" id="PTHR43774">
    <property type="entry name" value="PEPTIDE METHIONINE SULFOXIDE REDUCTASE"/>
    <property type="match status" value="1"/>
</dbReference>
<dbReference type="EC" id="1.8.4.11" evidence="1"/>
<name>A0A382ZJI0_9ZZZZ</name>
<dbReference type="InterPro" id="IPR011057">
    <property type="entry name" value="Mss4-like_sf"/>
</dbReference>
<evidence type="ECO:0000256" key="3">
    <source>
        <dbReference type="ARBA" id="ARBA00023268"/>
    </source>
</evidence>
<evidence type="ECO:0000313" key="5">
    <source>
        <dbReference type="EMBL" id="SVD95736.1"/>
    </source>
</evidence>
<feature type="non-terminal residue" evidence="5">
    <location>
        <position position="1"/>
    </location>
</feature>
<dbReference type="GO" id="GO:0033743">
    <property type="term" value="F:peptide-methionine (R)-S-oxide reductase activity"/>
    <property type="evidence" value="ECO:0007669"/>
    <property type="project" value="InterPro"/>
</dbReference>
<keyword evidence="2" id="KW-0560">Oxidoreductase</keyword>
<dbReference type="InterPro" id="IPR002579">
    <property type="entry name" value="Met_Sox_Rdtase_MsrB_dom"/>
</dbReference>
<dbReference type="AlphaFoldDB" id="A0A382ZJI0"/>
<dbReference type="HAMAP" id="MF_01401">
    <property type="entry name" value="MsrA"/>
    <property type="match status" value="1"/>
</dbReference>
<gene>
    <name evidence="5" type="ORF">METZ01_LOCUS448590</name>
</gene>
<dbReference type="Pfam" id="PF01625">
    <property type="entry name" value="PMSR"/>
    <property type="match status" value="1"/>
</dbReference>
<sequence>GNNKNMLEPSSNNTAVATFAGGCFWCMEPPFEKLPGVQDVISGYTGGRTRNPSYEEVSRGSTGHVEAVQIHYDPSKISYSDLLEVLWRNIDPTDGGGQFVDRGDHYASAIFFHDEEQKKLAEQSKNELEKSRRFDRKIVTPIVKAMKFYPAEEYHQDFYKKSTVRYKTYRFGSGRDRFIDPAWGDERNFKPVKKISSRDPSSGKAFSRPSKEILKKTLTSVQFNVTQKDGTESPYANEFWNNKEPGIYVDVVSGEPL</sequence>
<dbReference type="SUPFAM" id="SSF55068">
    <property type="entry name" value="Peptide methionine sulfoxide reductase"/>
    <property type="match status" value="1"/>
</dbReference>
<proteinExistence type="inferred from homology"/>
<dbReference type="InterPro" id="IPR002569">
    <property type="entry name" value="Met_Sox_Rdtase_MsrA_dom"/>
</dbReference>
<organism evidence="5">
    <name type="scientific">marine metagenome</name>
    <dbReference type="NCBI Taxonomy" id="408172"/>
    <lineage>
        <taxon>unclassified sequences</taxon>
        <taxon>metagenomes</taxon>
        <taxon>ecological metagenomes</taxon>
    </lineage>
</organism>
<dbReference type="GO" id="GO:0008113">
    <property type="term" value="F:peptide-methionine (S)-S-oxide reductase activity"/>
    <property type="evidence" value="ECO:0007669"/>
    <property type="project" value="UniProtKB-EC"/>
</dbReference>
<dbReference type="Gene3D" id="2.170.150.20">
    <property type="entry name" value="Peptide methionine sulfoxide reductase"/>
    <property type="match status" value="1"/>
</dbReference>
<evidence type="ECO:0000259" key="4">
    <source>
        <dbReference type="PROSITE" id="PS51790"/>
    </source>
</evidence>
<dbReference type="EMBL" id="UINC01184496">
    <property type="protein sequence ID" value="SVD95736.1"/>
    <property type="molecule type" value="Genomic_DNA"/>
</dbReference>
<evidence type="ECO:0000256" key="1">
    <source>
        <dbReference type="ARBA" id="ARBA00012502"/>
    </source>
</evidence>
<dbReference type="SUPFAM" id="SSF51316">
    <property type="entry name" value="Mss4-like"/>
    <property type="match status" value="1"/>
</dbReference>
<feature type="non-terminal residue" evidence="5">
    <location>
        <position position="257"/>
    </location>
</feature>
<reference evidence="5" key="1">
    <citation type="submission" date="2018-05" db="EMBL/GenBank/DDBJ databases">
        <authorList>
            <person name="Lanie J.A."/>
            <person name="Ng W.-L."/>
            <person name="Kazmierczak K.M."/>
            <person name="Andrzejewski T.M."/>
            <person name="Davidsen T.M."/>
            <person name="Wayne K.J."/>
            <person name="Tettelin H."/>
            <person name="Glass J.I."/>
            <person name="Rusch D."/>
            <person name="Podicherti R."/>
            <person name="Tsui H.-C.T."/>
            <person name="Winkler M.E."/>
        </authorList>
    </citation>
    <scope>NUCLEOTIDE SEQUENCE</scope>
</reference>
<dbReference type="PROSITE" id="PS51790">
    <property type="entry name" value="MSRB"/>
    <property type="match status" value="1"/>
</dbReference>
<dbReference type="Pfam" id="PF01641">
    <property type="entry name" value="SelR"/>
    <property type="match status" value="1"/>
</dbReference>
<dbReference type="Gene3D" id="3.30.1060.10">
    <property type="entry name" value="Peptide methionine sulphoxide reductase MsrA"/>
    <property type="match status" value="1"/>
</dbReference>
<dbReference type="InterPro" id="IPR036509">
    <property type="entry name" value="Met_Sox_Rdtase_MsrA_sf"/>
</dbReference>
<dbReference type="PANTHER" id="PTHR43774:SF1">
    <property type="entry name" value="PEPTIDE METHIONINE SULFOXIDE REDUCTASE MSRA 2"/>
    <property type="match status" value="1"/>
</dbReference>
<evidence type="ECO:0000256" key="2">
    <source>
        <dbReference type="ARBA" id="ARBA00023002"/>
    </source>
</evidence>
<accession>A0A382ZJI0</accession>
<protein>
    <recommendedName>
        <fullName evidence="1">peptide-methionine (S)-S-oxide reductase</fullName>
        <ecNumber evidence="1">1.8.4.11</ecNumber>
    </recommendedName>
</protein>
<dbReference type="NCBIfam" id="TIGR00401">
    <property type="entry name" value="msrA"/>
    <property type="match status" value="1"/>
</dbReference>
<keyword evidence="3" id="KW-0511">Multifunctional enzyme</keyword>